<dbReference type="EMBL" id="DVKI01000084">
    <property type="protein sequence ID" value="HIT17270.1"/>
    <property type="molecule type" value="Genomic_DNA"/>
</dbReference>
<dbReference type="Gene3D" id="3.40.50.300">
    <property type="entry name" value="P-loop containing nucleotide triphosphate hydrolases"/>
    <property type="match status" value="1"/>
</dbReference>
<dbReference type="InterPro" id="IPR003439">
    <property type="entry name" value="ABC_transporter-like_ATP-bd"/>
</dbReference>
<name>A0A9D1G8C6_9FIRM</name>
<evidence type="ECO:0000313" key="5">
    <source>
        <dbReference type="EMBL" id="HIT17270.1"/>
    </source>
</evidence>
<keyword evidence="3" id="KW-0472">Membrane</keyword>
<reference evidence="5" key="1">
    <citation type="submission" date="2020-10" db="EMBL/GenBank/DDBJ databases">
        <authorList>
            <person name="Gilroy R."/>
        </authorList>
    </citation>
    <scope>NUCLEOTIDE SEQUENCE</scope>
    <source>
        <strain evidence="5">14508</strain>
    </source>
</reference>
<feature type="transmembrane region" description="Helical" evidence="3">
    <location>
        <begin position="220"/>
        <end position="244"/>
    </location>
</feature>
<evidence type="ECO:0000259" key="4">
    <source>
        <dbReference type="PROSITE" id="PS50893"/>
    </source>
</evidence>
<dbReference type="Pfam" id="PF00005">
    <property type="entry name" value="ABC_tran"/>
    <property type="match status" value="1"/>
</dbReference>
<evidence type="ECO:0000256" key="1">
    <source>
        <dbReference type="ARBA" id="ARBA00022741"/>
    </source>
</evidence>
<dbReference type="AlphaFoldDB" id="A0A9D1G8C6"/>
<reference evidence="5" key="2">
    <citation type="journal article" date="2021" name="PeerJ">
        <title>Extensive microbial diversity within the chicken gut microbiome revealed by metagenomics and culture.</title>
        <authorList>
            <person name="Gilroy R."/>
            <person name="Ravi A."/>
            <person name="Getino M."/>
            <person name="Pursley I."/>
            <person name="Horton D.L."/>
            <person name="Alikhan N.F."/>
            <person name="Baker D."/>
            <person name="Gharbi K."/>
            <person name="Hall N."/>
            <person name="Watson M."/>
            <person name="Adriaenssens E.M."/>
            <person name="Foster-Nyarko E."/>
            <person name="Jarju S."/>
            <person name="Secka A."/>
            <person name="Antonio M."/>
            <person name="Oren A."/>
            <person name="Chaudhuri R.R."/>
            <person name="La Ragione R."/>
            <person name="Hildebrand F."/>
            <person name="Pallen M.J."/>
        </authorList>
    </citation>
    <scope>NUCLEOTIDE SEQUENCE</scope>
    <source>
        <strain evidence="5">14508</strain>
    </source>
</reference>
<feature type="domain" description="ABC transporter" evidence="4">
    <location>
        <begin position="3"/>
        <end position="208"/>
    </location>
</feature>
<accession>A0A9D1G8C6</accession>
<organism evidence="5 6">
    <name type="scientific">Candidatus Caccosoma faecigallinarum</name>
    <dbReference type="NCBI Taxonomy" id="2840720"/>
    <lineage>
        <taxon>Bacteria</taxon>
        <taxon>Bacillati</taxon>
        <taxon>Bacillota</taxon>
        <taxon>Bacillota incertae sedis</taxon>
        <taxon>Candidatus Caccosoma</taxon>
    </lineage>
</organism>
<evidence type="ECO:0000256" key="3">
    <source>
        <dbReference type="SAM" id="Phobius"/>
    </source>
</evidence>
<dbReference type="PANTHER" id="PTHR43514">
    <property type="entry name" value="ABC TRANSPORTER I FAMILY MEMBER 10"/>
    <property type="match status" value="1"/>
</dbReference>
<comment type="caution">
    <text evidence="5">The sequence shown here is derived from an EMBL/GenBank/DDBJ whole genome shotgun (WGS) entry which is preliminary data.</text>
</comment>
<feature type="transmembrane region" description="Helical" evidence="3">
    <location>
        <begin position="765"/>
        <end position="785"/>
    </location>
</feature>
<dbReference type="InterPro" id="IPR003593">
    <property type="entry name" value="AAA+_ATPase"/>
</dbReference>
<keyword evidence="3" id="KW-0812">Transmembrane</keyword>
<dbReference type="InterPro" id="IPR027417">
    <property type="entry name" value="P-loop_NTPase"/>
</dbReference>
<dbReference type="PANTHER" id="PTHR43514:SF4">
    <property type="entry name" value="ABC TRANSPORTER I FAMILY MEMBER 10"/>
    <property type="match status" value="1"/>
</dbReference>
<gene>
    <name evidence="5" type="ORF">IAD04_02675</name>
</gene>
<keyword evidence="1" id="KW-0547">Nucleotide-binding</keyword>
<protein>
    <submittedName>
        <fullName evidence="5">ATP-binding cassette domain-containing protein</fullName>
    </submittedName>
</protein>
<dbReference type="PROSITE" id="PS50893">
    <property type="entry name" value="ABC_TRANSPORTER_2"/>
    <property type="match status" value="1"/>
</dbReference>
<keyword evidence="3" id="KW-1133">Transmembrane helix</keyword>
<feature type="transmembrane region" description="Helical" evidence="3">
    <location>
        <begin position="672"/>
        <end position="690"/>
    </location>
</feature>
<proteinExistence type="predicted"/>
<sequence length="800" mass="95369">MKLTLLKVFSSFQLNLSIELPKKGIIVLEGESGCGKSTTLNLLSGKIKNEVESFCPLDCYHMESKSFLLPNKKVSDILAIVENENQKEITKTILQMLNLETHLQQKIKNLSEGEKKLVDFVLAILSNKSIILMDEPHAMIHENIIKKQIQIIQNLAKDKLFIIATHKIQYYQEIANTIYSLQEGKIVSIFNNQQPKSFSLIPTFKTTPLKKPKKWLKFQFHASVFIFAFCVLFIFCIGLSFLSYNQTIINATTQEDLNRYELGLFEYDHQAQFQFQTKVTNQQKNQLVQEIANQKNLETDYLITLHQYFLVGIRGEINQAYTFTSSYDFHYFFNEEPKNIIGKQETAENEIYVSSLFMDKFAYFFPSYQKDQIENFLATQPQIIFYTNDNLVSYQIVGIIPSTDSFVSHSFLSSEEFFQSWFNDYEITEDENIIAEDEKIIFLKQYYFKNMTLDQLTNLQSQYPNYDFTLSNQKGFVTLKERISLQEFDQKINQANYILAYHQASVNQHIPFLNDTIYDHFLYVMKNENFFYDKYTFIGSKKPLNDNEIYISEGFYLRYLKNKKANEYLEQFITLSTKEYKIKGILTSFYKEAIFFNAAGYQNLFDASFLVNNFNLYLEDMTQLNTYQEDLQSQFPLYHLSKYEDAYISQKINEIVYNIQTIKNEQHQQQKVYQYLMIFFFVLTFILFYFQMRMSKKYYLFYQKQQIQMNQIKITYFMVSLFFILIVYVVCKDIFENILIRQFYQQLLKFIDGRPEFRFQNTYHLSWLIFLGVILIQIIQYIPWWRIKNEILRKRNRKIS</sequence>
<dbReference type="GO" id="GO:0016887">
    <property type="term" value="F:ATP hydrolysis activity"/>
    <property type="evidence" value="ECO:0007669"/>
    <property type="project" value="InterPro"/>
</dbReference>
<dbReference type="SMART" id="SM00382">
    <property type="entry name" value="AAA"/>
    <property type="match status" value="1"/>
</dbReference>
<evidence type="ECO:0000256" key="2">
    <source>
        <dbReference type="ARBA" id="ARBA00022840"/>
    </source>
</evidence>
<dbReference type="InterPro" id="IPR050334">
    <property type="entry name" value="Molybdenum_import_ModC"/>
</dbReference>
<feature type="transmembrane region" description="Helical" evidence="3">
    <location>
        <begin position="711"/>
        <end position="730"/>
    </location>
</feature>
<dbReference type="GO" id="GO:0005524">
    <property type="term" value="F:ATP binding"/>
    <property type="evidence" value="ECO:0007669"/>
    <property type="project" value="UniProtKB-KW"/>
</dbReference>
<keyword evidence="2 5" id="KW-0067">ATP-binding</keyword>
<dbReference type="Proteomes" id="UP000886893">
    <property type="component" value="Unassembled WGS sequence"/>
</dbReference>
<evidence type="ECO:0000313" key="6">
    <source>
        <dbReference type="Proteomes" id="UP000886893"/>
    </source>
</evidence>
<dbReference type="SUPFAM" id="SSF52540">
    <property type="entry name" value="P-loop containing nucleoside triphosphate hydrolases"/>
    <property type="match status" value="1"/>
</dbReference>